<feature type="compositionally biased region" description="Basic and acidic residues" evidence="1">
    <location>
        <begin position="413"/>
        <end position="460"/>
    </location>
</feature>
<dbReference type="PANTHER" id="PTHR15327">
    <property type="entry name" value="MICROFIBRIL-ASSOCIATED PROTEIN"/>
    <property type="match status" value="1"/>
</dbReference>
<feature type="compositionally biased region" description="Basic and acidic residues" evidence="1">
    <location>
        <begin position="355"/>
        <end position="400"/>
    </location>
</feature>
<feature type="compositionally biased region" description="Basic and acidic residues" evidence="1">
    <location>
        <begin position="281"/>
        <end position="293"/>
    </location>
</feature>
<gene>
    <name evidence="3" type="ORF">N658DRAFT_160858</name>
</gene>
<dbReference type="InterPro" id="IPR033194">
    <property type="entry name" value="MFAP1"/>
</dbReference>
<dbReference type="AlphaFoldDB" id="A0AAN6SZU8"/>
<feature type="compositionally biased region" description="Basic and acidic residues" evidence="1">
    <location>
        <begin position="468"/>
        <end position="503"/>
    </location>
</feature>
<feature type="region of interest" description="Disordered" evidence="1">
    <location>
        <begin position="202"/>
        <end position="230"/>
    </location>
</feature>
<feature type="compositionally biased region" description="Acidic residues" evidence="1">
    <location>
        <begin position="108"/>
        <end position="139"/>
    </location>
</feature>
<proteinExistence type="predicted"/>
<dbReference type="Proteomes" id="UP001305647">
    <property type="component" value="Unassembled WGS sequence"/>
</dbReference>
<keyword evidence="4" id="KW-1185">Reference proteome</keyword>
<evidence type="ECO:0000313" key="3">
    <source>
        <dbReference type="EMBL" id="KAK4099553.1"/>
    </source>
</evidence>
<feature type="domain" description="Micro-fibrillar-associated protein 1 C-terminal" evidence="2">
    <location>
        <begin position="135"/>
        <end position="364"/>
    </location>
</feature>
<feature type="compositionally biased region" description="Polar residues" evidence="1">
    <location>
        <begin position="154"/>
        <end position="173"/>
    </location>
</feature>
<evidence type="ECO:0000313" key="4">
    <source>
        <dbReference type="Proteomes" id="UP001305647"/>
    </source>
</evidence>
<feature type="compositionally biased region" description="Basic and acidic residues" evidence="1">
    <location>
        <begin position="257"/>
        <end position="273"/>
    </location>
</feature>
<dbReference type="InterPro" id="IPR009730">
    <property type="entry name" value="MFAP1_C"/>
</dbReference>
<accession>A0AAN6SZU8</accession>
<dbReference type="Pfam" id="PF06991">
    <property type="entry name" value="MFAP1"/>
    <property type="match status" value="1"/>
</dbReference>
<feature type="compositionally biased region" description="Basic and acidic residues" evidence="1">
    <location>
        <begin position="81"/>
        <end position="107"/>
    </location>
</feature>
<sequence>MPPHNRMTANPVKPARYRAGKAAGPASESEASGSEEDDEPQKKAPPRRAPPPRFTSASGPGRVISRGDGAKINLQGVAVADARDEEARRQAARVARLEAEKKAKEEGFVTEEEDEGGESDEEGSEEESEEEDESEEEEEAPRRLMMRPKFIPKSQRQASGSGTATAGLTSETNPSEEDAAAAEEARLKAADALIEEQIKKDLAARAAGKKHWESDDGGSDKEVDDTDDIDPEAEYAAWKLRELKRLRREREAIEVKEKELAEIERRRNLTEEERQAEDEEHLAKQREEKESRGKLAYMQKYFHKGAFYHDESKAAGLDKRDLVGAKFADDVNRELLPKALQLRDQTKVGKKGATKYRDLKSEDTGQWGRLDDGRPKREFDRNVDERFQPDDRRRDWDKGGDSGAKGANAIPLGDRRDKPREEDRDRYRRNDREEGKSRDRSRDRYRDDGHDSYRRRDSSRDRRRSRSPRHDRDDRDDRRKRSLSRDRDGDRYESDKRRRVEAR</sequence>
<feature type="region of interest" description="Disordered" evidence="1">
    <location>
        <begin position="342"/>
        <end position="503"/>
    </location>
</feature>
<reference evidence="3" key="1">
    <citation type="journal article" date="2023" name="Mol. Phylogenet. Evol.">
        <title>Genome-scale phylogeny and comparative genomics of the fungal order Sordariales.</title>
        <authorList>
            <person name="Hensen N."/>
            <person name="Bonometti L."/>
            <person name="Westerberg I."/>
            <person name="Brannstrom I.O."/>
            <person name="Guillou S."/>
            <person name="Cros-Aarteil S."/>
            <person name="Calhoun S."/>
            <person name="Haridas S."/>
            <person name="Kuo A."/>
            <person name="Mondo S."/>
            <person name="Pangilinan J."/>
            <person name="Riley R."/>
            <person name="LaButti K."/>
            <person name="Andreopoulos B."/>
            <person name="Lipzen A."/>
            <person name="Chen C."/>
            <person name="Yan M."/>
            <person name="Daum C."/>
            <person name="Ng V."/>
            <person name="Clum A."/>
            <person name="Steindorff A."/>
            <person name="Ohm R.A."/>
            <person name="Martin F."/>
            <person name="Silar P."/>
            <person name="Natvig D.O."/>
            <person name="Lalanne C."/>
            <person name="Gautier V."/>
            <person name="Ament-Velasquez S.L."/>
            <person name="Kruys A."/>
            <person name="Hutchinson M.I."/>
            <person name="Powell A.J."/>
            <person name="Barry K."/>
            <person name="Miller A.N."/>
            <person name="Grigoriev I.V."/>
            <person name="Debuchy R."/>
            <person name="Gladieux P."/>
            <person name="Hiltunen Thoren M."/>
            <person name="Johannesson H."/>
        </authorList>
    </citation>
    <scope>NUCLEOTIDE SEQUENCE</scope>
    <source>
        <strain evidence="3">CBS 757.83</strain>
    </source>
</reference>
<comment type="caution">
    <text evidence="3">The sequence shown here is derived from an EMBL/GenBank/DDBJ whole genome shotgun (WGS) entry which is preliminary data.</text>
</comment>
<evidence type="ECO:0000259" key="2">
    <source>
        <dbReference type="Pfam" id="PF06991"/>
    </source>
</evidence>
<feature type="compositionally biased region" description="Low complexity" evidence="1">
    <location>
        <begin position="22"/>
        <end position="32"/>
    </location>
</feature>
<protein>
    <recommendedName>
        <fullName evidence="2">Micro-fibrillar-associated protein 1 C-terminal domain-containing protein</fullName>
    </recommendedName>
</protein>
<dbReference type="EMBL" id="MU863648">
    <property type="protein sequence ID" value="KAK4099553.1"/>
    <property type="molecule type" value="Genomic_DNA"/>
</dbReference>
<evidence type="ECO:0000256" key="1">
    <source>
        <dbReference type="SAM" id="MobiDB-lite"/>
    </source>
</evidence>
<feature type="region of interest" description="Disordered" evidence="1">
    <location>
        <begin position="1"/>
        <end position="184"/>
    </location>
</feature>
<name>A0AAN6SZU8_9PEZI</name>
<feature type="compositionally biased region" description="Basic and acidic residues" evidence="1">
    <location>
        <begin position="210"/>
        <end position="221"/>
    </location>
</feature>
<organism evidence="3 4">
    <name type="scientific">Parathielavia hyrcaniae</name>
    <dbReference type="NCBI Taxonomy" id="113614"/>
    <lineage>
        <taxon>Eukaryota</taxon>
        <taxon>Fungi</taxon>
        <taxon>Dikarya</taxon>
        <taxon>Ascomycota</taxon>
        <taxon>Pezizomycotina</taxon>
        <taxon>Sordariomycetes</taxon>
        <taxon>Sordariomycetidae</taxon>
        <taxon>Sordariales</taxon>
        <taxon>Chaetomiaceae</taxon>
        <taxon>Parathielavia</taxon>
    </lineage>
</organism>
<reference evidence="3" key="2">
    <citation type="submission" date="2023-05" db="EMBL/GenBank/DDBJ databases">
        <authorList>
            <consortium name="Lawrence Berkeley National Laboratory"/>
            <person name="Steindorff A."/>
            <person name="Hensen N."/>
            <person name="Bonometti L."/>
            <person name="Westerberg I."/>
            <person name="Brannstrom I.O."/>
            <person name="Guillou S."/>
            <person name="Cros-Aarteil S."/>
            <person name="Calhoun S."/>
            <person name="Haridas S."/>
            <person name="Kuo A."/>
            <person name="Mondo S."/>
            <person name="Pangilinan J."/>
            <person name="Riley R."/>
            <person name="Labutti K."/>
            <person name="Andreopoulos B."/>
            <person name="Lipzen A."/>
            <person name="Chen C."/>
            <person name="Yanf M."/>
            <person name="Daum C."/>
            <person name="Ng V."/>
            <person name="Clum A."/>
            <person name="Ohm R."/>
            <person name="Martin F."/>
            <person name="Silar P."/>
            <person name="Natvig D."/>
            <person name="Lalanne C."/>
            <person name="Gautier V."/>
            <person name="Ament-Velasquez S.L."/>
            <person name="Kruys A."/>
            <person name="Hutchinson M.I."/>
            <person name="Powell A.J."/>
            <person name="Barry K."/>
            <person name="Miller A.N."/>
            <person name="Grigoriev I.V."/>
            <person name="Debuchy R."/>
            <person name="Gladieux P."/>
            <person name="Thoren M.H."/>
            <person name="Johannesson H."/>
        </authorList>
    </citation>
    <scope>NUCLEOTIDE SEQUENCE</scope>
    <source>
        <strain evidence="3">CBS 757.83</strain>
    </source>
</reference>
<feature type="region of interest" description="Disordered" evidence="1">
    <location>
        <begin position="257"/>
        <end position="293"/>
    </location>
</feature>